<name>A4U8T0_9BACT</name>
<dbReference type="Gene3D" id="1.10.1200.10">
    <property type="entry name" value="ACP-like"/>
    <property type="match status" value="1"/>
</dbReference>
<dbReference type="SUPFAM" id="SSF47336">
    <property type="entry name" value="ACP-like"/>
    <property type="match status" value="1"/>
</dbReference>
<sequence>MTTTAFTRKTRIRLTSPTPTLSYKATEGSNESLYQNLGIGLPPPACYTRGRRCRPVTSTEDRIRKLAQENLDLGRELELDTTFSESEVTSMDAVAFIKLVNQEFNVSIPPEDLAQLQTFRNLAEYLDTHAG</sequence>
<reference evidence="2" key="1">
    <citation type="journal article" date="2007" name="Appl. Environ. Microbiol.">
        <title>Widespread occurrence and genomic context of unusually small polyketide synthase genes in microbial consortia associated with marine sponges.</title>
        <authorList>
            <person name="Fieseler L."/>
            <person name="Hentschel U."/>
            <person name="Grozdanov L."/>
            <person name="Schirmer A."/>
            <person name="Wen G."/>
            <person name="Platzer M."/>
            <person name="Hrvatin S."/>
            <person name="Butzke D."/>
            <person name="Zimmermann K."/>
            <person name="Piel J."/>
        </authorList>
    </citation>
    <scope>NUCLEOTIDE SEQUENCE</scope>
</reference>
<protein>
    <submittedName>
        <fullName evidence="2">SupB</fullName>
    </submittedName>
</protein>
<proteinExistence type="predicted"/>
<dbReference type="InterPro" id="IPR009081">
    <property type="entry name" value="PP-bd_ACP"/>
</dbReference>
<organism evidence="2">
    <name type="scientific">Theonella swinhoei bacterial symbiont clone pSW1H8</name>
    <dbReference type="NCBI Taxonomy" id="377638"/>
    <lineage>
        <taxon>Bacteria</taxon>
        <taxon>environmental samples</taxon>
    </lineage>
</organism>
<dbReference type="PROSITE" id="PS50075">
    <property type="entry name" value="CARRIER"/>
    <property type="match status" value="1"/>
</dbReference>
<evidence type="ECO:0000259" key="1">
    <source>
        <dbReference type="PROSITE" id="PS50075"/>
    </source>
</evidence>
<dbReference type="InterPro" id="IPR036736">
    <property type="entry name" value="ACP-like_sf"/>
</dbReference>
<gene>
    <name evidence="2" type="primary">supB</name>
</gene>
<evidence type="ECO:0000313" key="2">
    <source>
        <dbReference type="EMBL" id="ABE03933.1"/>
    </source>
</evidence>
<accession>A4U8T0</accession>
<dbReference type="AlphaFoldDB" id="A4U8T0"/>
<feature type="domain" description="Carrier" evidence="1">
    <location>
        <begin position="54"/>
        <end position="130"/>
    </location>
</feature>
<dbReference type="EMBL" id="DQ438988">
    <property type="protein sequence ID" value="ABE03933.1"/>
    <property type="molecule type" value="Genomic_DNA"/>
</dbReference>
<dbReference type="Pfam" id="PF00550">
    <property type="entry name" value="PP-binding"/>
    <property type="match status" value="1"/>
</dbReference>